<accession>X6LVZ2</accession>
<proteinExistence type="predicted"/>
<organism evidence="1 2">
    <name type="scientific">Reticulomyxa filosa</name>
    <dbReference type="NCBI Taxonomy" id="46433"/>
    <lineage>
        <taxon>Eukaryota</taxon>
        <taxon>Sar</taxon>
        <taxon>Rhizaria</taxon>
        <taxon>Retaria</taxon>
        <taxon>Foraminifera</taxon>
        <taxon>Monothalamids</taxon>
        <taxon>Reticulomyxidae</taxon>
        <taxon>Reticulomyxa</taxon>
    </lineage>
</organism>
<evidence type="ECO:0000313" key="2">
    <source>
        <dbReference type="Proteomes" id="UP000023152"/>
    </source>
</evidence>
<dbReference type="EMBL" id="ASPP01028005">
    <property type="protein sequence ID" value="ETO05541.1"/>
    <property type="molecule type" value="Genomic_DNA"/>
</dbReference>
<protein>
    <submittedName>
        <fullName evidence="1">Uncharacterized protein</fullName>
    </submittedName>
</protein>
<sequence>HQNKNKINVLIQSIVLSNYANQIYSSRYHILNYIMSNKAFQMLKDLPILFDKSQHMLHKHELFICGDNNNKDSNQITLLSFGSNNYDGKSKYTLVIKYISVWNNLLNKLNNYNQWISFTDNHKHPIIIGRNSHLLFITYHPENIS</sequence>
<evidence type="ECO:0000313" key="1">
    <source>
        <dbReference type="EMBL" id="ETO05541.1"/>
    </source>
</evidence>
<gene>
    <name evidence="1" type="ORF">RFI_31855</name>
</gene>
<dbReference type="Proteomes" id="UP000023152">
    <property type="component" value="Unassembled WGS sequence"/>
</dbReference>
<feature type="non-terminal residue" evidence="1">
    <location>
        <position position="145"/>
    </location>
</feature>
<dbReference type="AlphaFoldDB" id="X6LVZ2"/>
<name>X6LVZ2_RETFI</name>
<reference evidence="1 2" key="1">
    <citation type="journal article" date="2013" name="Curr. Biol.">
        <title>The Genome of the Foraminiferan Reticulomyxa filosa.</title>
        <authorList>
            <person name="Glockner G."/>
            <person name="Hulsmann N."/>
            <person name="Schleicher M."/>
            <person name="Noegel A.A."/>
            <person name="Eichinger L."/>
            <person name="Gallinger C."/>
            <person name="Pawlowski J."/>
            <person name="Sierra R."/>
            <person name="Euteneuer U."/>
            <person name="Pillet L."/>
            <person name="Moustafa A."/>
            <person name="Platzer M."/>
            <person name="Groth M."/>
            <person name="Szafranski K."/>
            <person name="Schliwa M."/>
        </authorList>
    </citation>
    <scope>NUCLEOTIDE SEQUENCE [LARGE SCALE GENOMIC DNA]</scope>
</reference>
<comment type="caution">
    <text evidence="1">The sequence shown here is derived from an EMBL/GenBank/DDBJ whole genome shotgun (WGS) entry which is preliminary data.</text>
</comment>
<keyword evidence="2" id="KW-1185">Reference proteome</keyword>
<feature type="non-terminal residue" evidence="1">
    <location>
        <position position="1"/>
    </location>
</feature>